<feature type="transmembrane region" description="Helical" evidence="1">
    <location>
        <begin position="109"/>
        <end position="131"/>
    </location>
</feature>
<comment type="caution">
    <text evidence="2">The sequence shown here is derived from an EMBL/GenBank/DDBJ whole genome shotgun (WGS) entry which is preliminary data.</text>
</comment>
<feature type="transmembrane region" description="Helical" evidence="1">
    <location>
        <begin position="219"/>
        <end position="242"/>
    </location>
</feature>
<evidence type="ECO:0000313" key="3">
    <source>
        <dbReference type="Proteomes" id="UP000293519"/>
    </source>
</evidence>
<dbReference type="AlphaFoldDB" id="A0A4Q7LLY8"/>
<dbReference type="RefSeq" id="WP_130485934.1">
    <property type="nucleotide sequence ID" value="NZ_SGWW01000004.1"/>
</dbReference>
<evidence type="ECO:0000313" key="2">
    <source>
        <dbReference type="EMBL" id="RZS55153.1"/>
    </source>
</evidence>
<feature type="transmembrane region" description="Helical" evidence="1">
    <location>
        <begin position="262"/>
        <end position="280"/>
    </location>
</feature>
<keyword evidence="1" id="KW-0812">Transmembrane</keyword>
<accession>A0A4Q7LLY8</accession>
<organism evidence="2 3">
    <name type="scientific">Microcella putealis</name>
    <dbReference type="NCBI Taxonomy" id="337005"/>
    <lineage>
        <taxon>Bacteria</taxon>
        <taxon>Bacillati</taxon>
        <taxon>Actinomycetota</taxon>
        <taxon>Actinomycetes</taxon>
        <taxon>Micrococcales</taxon>
        <taxon>Microbacteriaceae</taxon>
        <taxon>Microcella</taxon>
    </lineage>
</organism>
<proteinExistence type="predicted"/>
<dbReference type="Proteomes" id="UP000293519">
    <property type="component" value="Unassembled WGS sequence"/>
</dbReference>
<keyword evidence="1" id="KW-1133">Transmembrane helix</keyword>
<keyword evidence="3" id="KW-1185">Reference proteome</keyword>
<reference evidence="2 3" key="1">
    <citation type="journal article" date="2015" name="Stand. Genomic Sci.">
        <title>Genomic Encyclopedia of Bacterial and Archaeal Type Strains, Phase III: the genomes of soil and plant-associated and newly described type strains.</title>
        <authorList>
            <person name="Whitman W.B."/>
            <person name="Woyke T."/>
            <person name="Klenk H.P."/>
            <person name="Zhou Y."/>
            <person name="Lilburn T.G."/>
            <person name="Beck B.J."/>
            <person name="De Vos P."/>
            <person name="Vandamme P."/>
            <person name="Eisen J.A."/>
            <person name="Garrity G."/>
            <person name="Hugenholtz P."/>
            <person name="Kyrpides N.C."/>
        </authorList>
    </citation>
    <scope>NUCLEOTIDE SEQUENCE [LARGE SCALE GENOMIC DNA]</scope>
    <source>
        <strain evidence="2 3">CV2</strain>
    </source>
</reference>
<name>A0A4Q7LLY8_9MICO</name>
<evidence type="ECO:0000256" key="1">
    <source>
        <dbReference type="SAM" id="Phobius"/>
    </source>
</evidence>
<feature type="transmembrane region" description="Helical" evidence="1">
    <location>
        <begin position="45"/>
        <end position="68"/>
    </location>
</feature>
<feature type="transmembrane region" description="Helical" evidence="1">
    <location>
        <begin position="74"/>
        <end position="97"/>
    </location>
</feature>
<protein>
    <submittedName>
        <fullName evidence="2">Uncharacterized protein</fullName>
    </submittedName>
</protein>
<gene>
    <name evidence="2" type="ORF">EV141_2142</name>
</gene>
<keyword evidence="1" id="KW-0472">Membrane</keyword>
<sequence length="283" mass="28887">MRDTDPLEQALDQSSALADREALTGLSAAELEHTVSTLRRTTSTLIGVLGIAAAGALGLSWGGLPAVAEPAAWWWGPLVLIVAALAGVASLAIPGALATQLALAGRTRAFWFVSSVLTWGLRFGFLASIAALVDRQWAIVALATLGLVMAERLSVSVNERLLLTALTTTTGGRRNLTSANIAELVRYRQALGITGPASVSGLSGATLNAASVGYAVSGLGLGVIAATVPALGVAAVAIASAIEWNELALLRSGDDRVYVRKQLATASLIALLAALGWAATATL</sequence>
<dbReference type="EMBL" id="SGWW01000004">
    <property type="protein sequence ID" value="RZS55153.1"/>
    <property type="molecule type" value="Genomic_DNA"/>
</dbReference>